<dbReference type="Proteomes" id="UP000295818">
    <property type="component" value="Unassembled WGS sequence"/>
</dbReference>
<accession>A0ABY2BBA7</accession>
<gene>
    <name evidence="1" type="ORF">EV644_12926</name>
</gene>
<keyword evidence="2" id="KW-1185">Reference proteome</keyword>
<sequence length="56" mass="6164">MPRATEPNSLAVIRMGTTSRRELVPAGSTVKLQIQVSETLAILHTLTRVAQRLDHV</sequence>
<evidence type="ECO:0000313" key="1">
    <source>
        <dbReference type="EMBL" id="TCO11658.1"/>
    </source>
</evidence>
<protein>
    <submittedName>
        <fullName evidence="1">Uncharacterized protein</fullName>
    </submittedName>
</protein>
<dbReference type="EMBL" id="SLWM01000029">
    <property type="protein sequence ID" value="TCO11658.1"/>
    <property type="molecule type" value="Genomic_DNA"/>
</dbReference>
<proteinExistence type="predicted"/>
<reference evidence="1 2" key="1">
    <citation type="journal article" date="2015" name="Stand. Genomic Sci.">
        <title>Genomic Encyclopedia of Bacterial and Archaeal Type Strains, Phase III: the genomes of soil and plant-associated and newly described type strains.</title>
        <authorList>
            <person name="Whitman W.B."/>
            <person name="Woyke T."/>
            <person name="Klenk H.P."/>
            <person name="Zhou Y."/>
            <person name="Lilburn T.G."/>
            <person name="Beck B.J."/>
            <person name="De Vos P."/>
            <person name="Vandamme P."/>
            <person name="Eisen J.A."/>
            <person name="Garrity G."/>
            <person name="Hugenholtz P."/>
            <person name="Kyrpides N.C."/>
        </authorList>
    </citation>
    <scope>NUCLEOTIDE SEQUENCE [LARGE SCALE GENOMIC DNA]</scope>
    <source>
        <strain evidence="1 2">VKM Ac-2538</strain>
    </source>
</reference>
<comment type="caution">
    <text evidence="1">The sequence shown here is derived from an EMBL/GenBank/DDBJ whole genome shotgun (WGS) entry which is preliminary data.</text>
</comment>
<name>A0ABY2BBA7_9ACTN</name>
<evidence type="ECO:0000313" key="2">
    <source>
        <dbReference type="Proteomes" id="UP000295818"/>
    </source>
</evidence>
<organism evidence="1 2">
    <name type="scientific">Kribbella orskensis</name>
    <dbReference type="NCBI Taxonomy" id="2512216"/>
    <lineage>
        <taxon>Bacteria</taxon>
        <taxon>Bacillati</taxon>
        <taxon>Actinomycetota</taxon>
        <taxon>Actinomycetes</taxon>
        <taxon>Propionibacteriales</taxon>
        <taxon>Kribbellaceae</taxon>
        <taxon>Kribbella</taxon>
    </lineage>
</organism>